<accession>A0A0C9X946</accession>
<dbReference type="HOGENOM" id="CLU_037355_0_0_1"/>
<sequence>MSFAKLPLELYEAIIFHVPSRDLQYTVLSISRALSFFPVPLRDLFRCIRITRPEQAILLYRRLRLRNRPTLRANLDGLEEATQDKAASWIREVFIESWSVDADVVLNLIKLIPRLNLLDLWIGPNNFTPEHLEELFEKPIPGLIYLSLRFRPYVQKANYYQFLKACFSGAYFDSTLIAISRWPPSDLATISIVQDPVPAEKQSRPAFAQPIVFFRLQPSVSTLIHSESLSSSLTSVRLRVPLRPVASALCLSASVSLAPDNPPLNNPELEFIDLSTSAVLEQEIDTFSVRFKTLKHLILDGCGLSAMREGEWSAIGKRCALAGVQRAREREKTLKTWLETWLTTASVGNDDVLAGAAADLSIHARRPRRGRRGLATATISLRSSSPDAASPSRPTFSKRRFEIPKIRILPSLPTLTTLSMTVSSIKPDMYPVLITEFEAGWAEGVAQLAVTRARLRASASNGVRVVRFMKGSESNSQDGGREGFEGLEDINKDDQAAFDMPVETSDGRDIYQAPVLCLAGDAEVGHRKGCGHAVASRIWVG</sequence>
<organism evidence="1 2">
    <name type="scientific">Laccaria amethystina LaAM-08-1</name>
    <dbReference type="NCBI Taxonomy" id="1095629"/>
    <lineage>
        <taxon>Eukaryota</taxon>
        <taxon>Fungi</taxon>
        <taxon>Dikarya</taxon>
        <taxon>Basidiomycota</taxon>
        <taxon>Agaricomycotina</taxon>
        <taxon>Agaricomycetes</taxon>
        <taxon>Agaricomycetidae</taxon>
        <taxon>Agaricales</taxon>
        <taxon>Agaricineae</taxon>
        <taxon>Hydnangiaceae</taxon>
        <taxon>Laccaria</taxon>
    </lineage>
</organism>
<reference evidence="1 2" key="1">
    <citation type="submission" date="2014-04" db="EMBL/GenBank/DDBJ databases">
        <authorList>
            <consortium name="DOE Joint Genome Institute"/>
            <person name="Kuo A."/>
            <person name="Kohler A."/>
            <person name="Nagy L.G."/>
            <person name="Floudas D."/>
            <person name="Copeland A."/>
            <person name="Barry K.W."/>
            <person name="Cichocki N."/>
            <person name="Veneault-Fourrey C."/>
            <person name="LaButti K."/>
            <person name="Lindquist E.A."/>
            <person name="Lipzen A."/>
            <person name="Lundell T."/>
            <person name="Morin E."/>
            <person name="Murat C."/>
            <person name="Sun H."/>
            <person name="Tunlid A."/>
            <person name="Henrissat B."/>
            <person name="Grigoriev I.V."/>
            <person name="Hibbett D.S."/>
            <person name="Martin F."/>
            <person name="Nordberg H.P."/>
            <person name="Cantor M.N."/>
            <person name="Hua S.X."/>
        </authorList>
    </citation>
    <scope>NUCLEOTIDE SEQUENCE [LARGE SCALE GENOMIC DNA]</scope>
    <source>
        <strain evidence="1 2">LaAM-08-1</strain>
    </source>
</reference>
<dbReference type="Proteomes" id="UP000054477">
    <property type="component" value="Unassembled WGS sequence"/>
</dbReference>
<dbReference type="AlphaFoldDB" id="A0A0C9X946"/>
<evidence type="ECO:0008006" key="3">
    <source>
        <dbReference type="Google" id="ProtNLM"/>
    </source>
</evidence>
<reference evidence="2" key="2">
    <citation type="submission" date="2015-01" db="EMBL/GenBank/DDBJ databases">
        <title>Evolutionary Origins and Diversification of the Mycorrhizal Mutualists.</title>
        <authorList>
            <consortium name="DOE Joint Genome Institute"/>
            <consortium name="Mycorrhizal Genomics Consortium"/>
            <person name="Kohler A."/>
            <person name="Kuo A."/>
            <person name="Nagy L.G."/>
            <person name="Floudas D."/>
            <person name="Copeland A."/>
            <person name="Barry K.W."/>
            <person name="Cichocki N."/>
            <person name="Veneault-Fourrey C."/>
            <person name="LaButti K."/>
            <person name="Lindquist E.A."/>
            <person name="Lipzen A."/>
            <person name="Lundell T."/>
            <person name="Morin E."/>
            <person name="Murat C."/>
            <person name="Riley R."/>
            <person name="Ohm R."/>
            <person name="Sun H."/>
            <person name="Tunlid A."/>
            <person name="Henrissat B."/>
            <person name="Grigoriev I.V."/>
            <person name="Hibbett D.S."/>
            <person name="Martin F."/>
        </authorList>
    </citation>
    <scope>NUCLEOTIDE SEQUENCE [LARGE SCALE GENOMIC DNA]</scope>
    <source>
        <strain evidence="2">LaAM-08-1</strain>
    </source>
</reference>
<protein>
    <recommendedName>
        <fullName evidence="3">F-box domain-containing protein</fullName>
    </recommendedName>
</protein>
<dbReference type="OrthoDB" id="3353982at2759"/>
<dbReference type="EMBL" id="KN838681">
    <property type="protein sequence ID" value="KIJ97918.1"/>
    <property type="molecule type" value="Genomic_DNA"/>
</dbReference>
<evidence type="ECO:0000313" key="2">
    <source>
        <dbReference type="Proteomes" id="UP000054477"/>
    </source>
</evidence>
<gene>
    <name evidence="1" type="ORF">K443DRAFT_9569</name>
</gene>
<evidence type="ECO:0000313" key="1">
    <source>
        <dbReference type="EMBL" id="KIJ97918.1"/>
    </source>
</evidence>
<proteinExistence type="predicted"/>
<name>A0A0C9X946_9AGAR</name>
<keyword evidence="2" id="KW-1185">Reference proteome</keyword>